<keyword evidence="2 4" id="KW-0472">Membrane</keyword>
<protein>
    <submittedName>
        <fullName evidence="7">OmpA-OmpF porin, OOP family</fullName>
    </submittedName>
</protein>
<sequence length="636" mass="67446">MKNRLSASAIVPLTFALAAMLCLVAAQFAVGAIERTAEIETRRALDESSFGWAEVTANGLQVVLLGTAPDEAQHFAALSIAGSVVDAARVVDRIEITPAEDLTPPHFLAEILRNDSGISIIGLVPAASDRTALVARLTRMAGDSQVTDLLETAAYPVPEGWERSLNFALTALEKLPRAKVSVDSERVAITAISDSAPEKSALQAELSRMTPAGVDLVLDISAPRPVITPFTLRFLIDEDGARFDSCSADTDAAARRILAAAEAAGLEDGARCTVGMGVPSPRWAEAAEAGIQALAKLGEGSVTFSDADITLVASDSIESARFDRVMGELETALPDVFALNAVLSQSDAEGEGPPEFTASLDAEGKAQLRGRLNDAALREMADSYARASFGSSNVYTATRQVENLPNDWPVRVLTGLEALSKLVEGSVTVRPDAVTVTGVSERPEARSEVSQLLAEKLGESGNFDLAITYRESEVIRTEAPSPEECEAQLAKIQRGGKITFEPGAATISGASRQTMSAIVKVLDRCGEMPLEIQGHTDSQGREEMNLRLSQERADAVLAELRARRILTGSFKAVGYGASRPIADNGTEEGREENRRIEFQLISDDAADGAEDGADDGESESESESDNQDDEAGENGQ</sequence>
<dbReference type="PANTHER" id="PTHR30329:SF21">
    <property type="entry name" value="LIPOPROTEIN YIAD-RELATED"/>
    <property type="match status" value="1"/>
</dbReference>
<evidence type="ECO:0000313" key="8">
    <source>
        <dbReference type="Proteomes" id="UP000192455"/>
    </source>
</evidence>
<dbReference type="PROSITE" id="PS51123">
    <property type="entry name" value="OMPA_2"/>
    <property type="match status" value="1"/>
</dbReference>
<evidence type="ECO:0000256" key="5">
    <source>
        <dbReference type="SAM" id="MobiDB-lite"/>
    </source>
</evidence>
<name>A0A1R3WYA7_9RHOB</name>
<dbReference type="PANTHER" id="PTHR30329">
    <property type="entry name" value="STATOR ELEMENT OF FLAGELLAR MOTOR COMPLEX"/>
    <property type="match status" value="1"/>
</dbReference>
<evidence type="ECO:0000256" key="3">
    <source>
        <dbReference type="ARBA" id="ARBA00023237"/>
    </source>
</evidence>
<proteinExistence type="predicted"/>
<gene>
    <name evidence="7" type="ORF">SAMN05421849_1852</name>
</gene>
<evidence type="ECO:0000256" key="1">
    <source>
        <dbReference type="ARBA" id="ARBA00004442"/>
    </source>
</evidence>
<feature type="compositionally biased region" description="Acidic residues" evidence="5">
    <location>
        <begin position="604"/>
        <end position="636"/>
    </location>
</feature>
<feature type="domain" description="OmpA-like" evidence="6">
    <location>
        <begin position="487"/>
        <end position="604"/>
    </location>
</feature>
<evidence type="ECO:0000256" key="4">
    <source>
        <dbReference type="PROSITE-ProRule" id="PRU00473"/>
    </source>
</evidence>
<dbReference type="InterPro" id="IPR036737">
    <property type="entry name" value="OmpA-like_sf"/>
</dbReference>
<reference evidence="7 8" key="1">
    <citation type="submission" date="2017-01" db="EMBL/GenBank/DDBJ databases">
        <authorList>
            <person name="Mah S.A."/>
            <person name="Swanson W.J."/>
            <person name="Moy G.W."/>
            <person name="Vacquier V.D."/>
        </authorList>
    </citation>
    <scope>NUCLEOTIDE SEQUENCE [LARGE SCALE GENOMIC DNA]</scope>
    <source>
        <strain evidence="7 8">DSM 21219</strain>
    </source>
</reference>
<dbReference type="InterPro" id="IPR050330">
    <property type="entry name" value="Bact_OuterMem_StrucFunc"/>
</dbReference>
<dbReference type="Proteomes" id="UP000192455">
    <property type="component" value="Unassembled WGS sequence"/>
</dbReference>
<dbReference type="Gene3D" id="3.40.1520.20">
    <property type="match status" value="3"/>
</dbReference>
<dbReference type="SUPFAM" id="SSF103088">
    <property type="entry name" value="OmpA-like"/>
    <property type="match status" value="1"/>
</dbReference>
<dbReference type="InterPro" id="IPR006664">
    <property type="entry name" value="OMP_bac"/>
</dbReference>
<keyword evidence="3" id="KW-0998">Cell outer membrane</keyword>
<feature type="region of interest" description="Disordered" evidence="5">
    <location>
        <begin position="599"/>
        <end position="636"/>
    </location>
</feature>
<dbReference type="GO" id="GO:0009279">
    <property type="term" value="C:cell outer membrane"/>
    <property type="evidence" value="ECO:0007669"/>
    <property type="project" value="UniProtKB-SubCell"/>
</dbReference>
<evidence type="ECO:0000256" key="2">
    <source>
        <dbReference type="ARBA" id="ARBA00023136"/>
    </source>
</evidence>
<dbReference type="PRINTS" id="PR01021">
    <property type="entry name" value="OMPADOMAIN"/>
</dbReference>
<dbReference type="EMBL" id="FTPS01000001">
    <property type="protein sequence ID" value="SIT83149.1"/>
    <property type="molecule type" value="Genomic_DNA"/>
</dbReference>
<dbReference type="RefSeq" id="WP_234967736.1">
    <property type="nucleotide sequence ID" value="NZ_FTPS01000001.1"/>
</dbReference>
<dbReference type="Pfam" id="PF00691">
    <property type="entry name" value="OmpA"/>
    <property type="match status" value="1"/>
</dbReference>
<comment type="subcellular location">
    <subcellularLocation>
        <location evidence="1">Cell outer membrane</location>
    </subcellularLocation>
</comment>
<dbReference type="Gene3D" id="3.30.1330.60">
    <property type="entry name" value="OmpA-like domain"/>
    <property type="match status" value="1"/>
</dbReference>
<evidence type="ECO:0000313" key="7">
    <source>
        <dbReference type="EMBL" id="SIT83149.1"/>
    </source>
</evidence>
<accession>A0A1R3WYA7</accession>
<organism evidence="7 8">
    <name type="scientific">Pontibaca methylaminivorans</name>
    <dbReference type="NCBI Taxonomy" id="515897"/>
    <lineage>
        <taxon>Bacteria</taxon>
        <taxon>Pseudomonadati</taxon>
        <taxon>Pseudomonadota</taxon>
        <taxon>Alphaproteobacteria</taxon>
        <taxon>Rhodobacterales</taxon>
        <taxon>Roseobacteraceae</taxon>
        <taxon>Pontibaca</taxon>
    </lineage>
</organism>
<keyword evidence="8" id="KW-1185">Reference proteome</keyword>
<evidence type="ECO:0000259" key="6">
    <source>
        <dbReference type="PROSITE" id="PS51123"/>
    </source>
</evidence>
<dbReference type="InterPro" id="IPR006665">
    <property type="entry name" value="OmpA-like"/>
</dbReference>
<dbReference type="CDD" id="cd07185">
    <property type="entry name" value="OmpA_C-like"/>
    <property type="match status" value="1"/>
</dbReference>
<dbReference type="AlphaFoldDB" id="A0A1R3WYA7"/>
<dbReference type="STRING" id="515897.SAMN05421849_1852"/>